<dbReference type="EMBL" id="UZAE01012149">
    <property type="protein sequence ID" value="VDO03754.1"/>
    <property type="molecule type" value="Genomic_DNA"/>
</dbReference>
<name>A0A0R3TL11_RODNA</name>
<evidence type="ECO:0000313" key="2">
    <source>
        <dbReference type="Proteomes" id="UP000278807"/>
    </source>
</evidence>
<sequence length="136" mass="15810">MMNDLDSATICGTEIQWELLRMLIPGQRLMDIRPECGLLNDGRAFATANHSRDLYYLFNNRCEYIYHFLLHYVNNMRNSERFKENGGHISILSILNFPRMKAISAGVEEVLLMAMKIPYVEIINEPGIYALRIRDP</sequence>
<reference evidence="3" key="1">
    <citation type="submission" date="2017-02" db="UniProtKB">
        <authorList>
            <consortium name="WormBaseParasite"/>
        </authorList>
    </citation>
    <scope>IDENTIFICATION</scope>
</reference>
<reference evidence="1 2" key="2">
    <citation type="submission" date="2018-11" db="EMBL/GenBank/DDBJ databases">
        <authorList>
            <consortium name="Pathogen Informatics"/>
        </authorList>
    </citation>
    <scope>NUCLEOTIDE SEQUENCE [LARGE SCALE GENOMIC DNA]</scope>
</reference>
<gene>
    <name evidence="1" type="ORF">HNAJ_LOCUS7894</name>
</gene>
<dbReference type="WBParaSite" id="HNAJ_0000789801-mRNA-1">
    <property type="protein sequence ID" value="HNAJ_0000789801-mRNA-1"/>
    <property type="gene ID" value="HNAJ_0000789801"/>
</dbReference>
<dbReference type="AlphaFoldDB" id="A0A0R3TL11"/>
<proteinExistence type="predicted"/>
<dbReference type="Proteomes" id="UP000278807">
    <property type="component" value="Unassembled WGS sequence"/>
</dbReference>
<keyword evidence="2" id="KW-1185">Reference proteome</keyword>
<dbReference type="OrthoDB" id="10422658at2759"/>
<accession>A0A0R3TL11</accession>
<organism evidence="3">
    <name type="scientific">Rodentolepis nana</name>
    <name type="common">Dwarf tapeworm</name>
    <name type="synonym">Hymenolepis nana</name>
    <dbReference type="NCBI Taxonomy" id="102285"/>
    <lineage>
        <taxon>Eukaryota</taxon>
        <taxon>Metazoa</taxon>
        <taxon>Spiralia</taxon>
        <taxon>Lophotrochozoa</taxon>
        <taxon>Platyhelminthes</taxon>
        <taxon>Cestoda</taxon>
        <taxon>Eucestoda</taxon>
        <taxon>Cyclophyllidea</taxon>
        <taxon>Hymenolepididae</taxon>
        <taxon>Rodentolepis</taxon>
    </lineage>
</organism>
<protein>
    <submittedName>
        <fullName evidence="3">Methyltranfer_dom domain-containing protein</fullName>
    </submittedName>
</protein>
<evidence type="ECO:0000313" key="3">
    <source>
        <dbReference type="WBParaSite" id="HNAJ_0000789801-mRNA-1"/>
    </source>
</evidence>
<evidence type="ECO:0000313" key="1">
    <source>
        <dbReference type="EMBL" id="VDO03754.1"/>
    </source>
</evidence>